<evidence type="ECO:0000259" key="7">
    <source>
        <dbReference type="Pfam" id="PF02656"/>
    </source>
</evidence>
<dbReference type="AlphaFoldDB" id="A0A8J3T6G5"/>
<dbReference type="Pfam" id="PF02656">
    <property type="entry name" value="DUF202"/>
    <property type="match status" value="1"/>
</dbReference>
<dbReference type="RefSeq" id="WP_168112988.1">
    <property type="nucleotide sequence ID" value="NZ_BOON01000002.1"/>
</dbReference>
<comment type="caution">
    <text evidence="8">The sequence shown here is derived from an EMBL/GenBank/DDBJ whole genome shotgun (WGS) entry which is preliminary data.</text>
</comment>
<gene>
    <name evidence="8" type="ORF">Pme01_03510</name>
</gene>
<sequence>MSGGAGPRPERDARPEPGLQSERTRLSWRRTALAATVVSILAVRLAVGYRLTARGALGTAGVAALWLVVVAVTQRRINALAAPRRVDAGRSPAALAAAVLGYALLGMLLWGLRRA</sequence>
<proteinExistence type="predicted"/>
<feature type="domain" description="DUF202" evidence="7">
    <location>
        <begin position="17"/>
        <end position="77"/>
    </location>
</feature>
<evidence type="ECO:0000256" key="6">
    <source>
        <dbReference type="SAM" id="Phobius"/>
    </source>
</evidence>
<dbReference type="Proteomes" id="UP000599074">
    <property type="component" value="Unassembled WGS sequence"/>
</dbReference>
<dbReference type="InterPro" id="IPR003807">
    <property type="entry name" value="DUF202"/>
</dbReference>
<keyword evidence="4 6" id="KW-0472">Membrane</keyword>
<keyword evidence="3 6" id="KW-1133">Transmembrane helix</keyword>
<accession>A0A8J3T6G5</accession>
<keyword evidence="2 6" id="KW-0812">Transmembrane</keyword>
<protein>
    <recommendedName>
        <fullName evidence="7">DUF202 domain-containing protein</fullName>
    </recommendedName>
</protein>
<name>A0A8J3T6G5_9ACTN</name>
<evidence type="ECO:0000256" key="1">
    <source>
        <dbReference type="ARBA" id="ARBA00004127"/>
    </source>
</evidence>
<evidence type="ECO:0000256" key="4">
    <source>
        <dbReference type="ARBA" id="ARBA00023136"/>
    </source>
</evidence>
<evidence type="ECO:0000256" key="2">
    <source>
        <dbReference type="ARBA" id="ARBA00022692"/>
    </source>
</evidence>
<reference evidence="8" key="1">
    <citation type="submission" date="2021-01" db="EMBL/GenBank/DDBJ databases">
        <title>Whole genome shotgun sequence of Planosporangium mesophilum NBRC 109066.</title>
        <authorList>
            <person name="Komaki H."/>
            <person name="Tamura T."/>
        </authorList>
    </citation>
    <scope>NUCLEOTIDE SEQUENCE</scope>
    <source>
        <strain evidence="8">NBRC 109066</strain>
    </source>
</reference>
<feature type="transmembrane region" description="Helical" evidence="6">
    <location>
        <begin position="31"/>
        <end position="49"/>
    </location>
</feature>
<organism evidence="8 9">
    <name type="scientific">Planosporangium mesophilum</name>
    <dbReference type="NCBI Taxonomy" id="689768"/>
    <lineage>
        <taxon>Bacteria</taxon>
        <taxon>Bacillati</taxon>
        <taxon>Actinomycetota</taxon>
        <taxon>Actinomycetes</taxon>
        <taxon>Micromonosporales</taxon>
        <taxon>Micromonosporaceae</taxon>
        <taxon>Planosporangium</taxon>
    </lineage>
</organism>
<dbReference type="EMBL" id="BOON01000002">
    <property type="protein sequence ID" value="GII20754.1"/>
    <property type="molecule type" value="Genomic_DNA"/>
</dbReference>
<comment type="subcellular location">
    <subcellularLocation>
        <location evidence="1">Endomembrane system</location>
        <topology evidence="1">Multi-pass membrane protein</topology>
    </subcellularLocation>
</comment>
<feature type="transmembrane region" description="Helical" evidence="6">
    <location>
        <begin position="55"/>
        <end position="72"/>
    </location>
</feature>
<evidence type="ECO:0000313" key="9">
    <source>
        <dbReference type="Proteomes" id="UP000599074"/>
    </source>
</evidence>
<feature type="transmembrane region" description="Helical" evidence="6">
    <location>
        <begin position="93"/>
        <end position="112"/>
    </location>
</feature>
<evidence type="ECO:0000256" key="5">
    <source>
        <dbReference type="SAM" id="MobiDB-lite"/>
    </source>
</evidence>
<evidence type="ECO:0000256" key="3">
    <source>
        <dbReference type="ARBA" id="ARBA00022989"/>
    </source>
</evidence>
<keyword evidence="9" id="KW-1185">Reference proteome</keyword>
<feature type="region of interest" description="Disordered" evidence="5">
    <location>
        <begin position="1"/>
        <end position="23"/>
    </location>
</feature>
<dbReference type="GO" id="GO:0012505">
    <property type="term" value="C:endomembrane system"/>
    <property type="evidence" value="ECO:0007669"/>
    <property type="project" value="UniProtKB-SubCell"/>
</dbReference>
<evidence type="ECO:0000313" key="8">
    <source>
        <dbReference type="EMBL" id="GII20754.1"/>
    </source>
</evidence>